<keyword evidence="1" id="KW-0472">Membrane</keyword>
<name>A0ABR9JMR1_9ACTN</name>
<reference evidence="2 3" key="1">
    <citation type="submission" date="2020-10" db="EMBL/GenBank/DDBJ databases">
        <title>Sequencing the genomes of 1000 actinobacteria strains.</title>
        <authorList>
            <person name="Klenk H.-P."/>
        </authorList>
    </citation>
    <scope>NUCLEOTIDE SEQUENCE [LARGE SCALE GENOMIC DNA]</scope>
    <source>
        <strain evidence="2 3">DSM 46744</strain>
    </source>
</reference>
<comment type="caution">
    <text evidence="2">The sequence shown here is derived from an EMBL/GenBank/DDBJ whole genome shotgun (WGS) entry which is preliminary data.</text>
</comment>
<evidence type="ECO:0008006" key="4">
    <source>
        <dbReference type="Google" id="ProtNLM"/>
    </source>
</evidence>
<sequence>MEIDTDGDGERFWRRRVLALAGVLGTVAVLAWGCVRGTAEEPVTRTVAEAATPPPPPTAMPTVTVTVTTTPTPGEDGAACEDDDVVVTLGAAAKTYAKGAKPTFRVMVVNTAENACAFDTGTLDLRITSGDDRIWSSAECRDGNAAKETLRRGVPYVREVVWDRRRGCDGKGARPGTYVADLHDRKGKRQVFRLR</sequence>
<dbReference type="RefSeq" id="WP_192758536.1">
    <property type="nucleotide sequence ID" value="NZ_JADBDZ010000001.1"/>
</dbReference>
<gene>
    <name evidence="2" type="ORF">H4W34_001556</name>
</gene>
<feature type="transmembrane region" description="Helical" evidence="1">
    <location>
        <begin position="17"/>
        <end position="35"/>
    </location>
</feature>
<protein>
    <recommendedName>
        <fullName evidence="4">DUF4232 domain-containing protein</fullName>
    </recommendedName>
</protein>
<keyword evidence="1" id="KW-0812">Transmembrane</keyword>
<keyword evidence="3" id="KW-1185">Reference proteome</keyword>
<dbReference type="EMBL" id="JADBDZ010000001">
    <property type="protein sequence ID" value="MBE1531723.1"/>
    <property type="molecule type" value="Genomic_DNA"/>
</dbReference>
<dbReference type="Proteomes" id="UP000627838">
    <property type="component" value="Unassembled WGS sequence"/>
</dbReference>
<evidence type="ECO:0000313" key="3">
    <source>
        <dbReference type="Proteomes" id="UP000627838"/>
    </source>
</evidence>
<evidence type="ECO:0000313" key="2">
    <source>
        <dbReference type="EMBL" id="MBE1531723.1"/>
    </source>
</evidence>
<evidence type="ECO:0000256" key="1">
    <source>
        <dbReference type="SAM" id="Phobius"/>
    </source>
</evidence>
<proteinExistence type="predicted"/>
<organism evidence="2 3">
    <name type="scientific">Actinomadura algeriensis</name>
    <dbReference type="NCBI Taxonomy" id="1679523"/>
    <lineage>
        <taxon>Bacteria</taxon>
        <taxon>Bacillati</taxon>
        <taxon>Actinomycetota</taxon>
        <taxon>Actinomycetes</taxon>
        <taxon>Streptosporangiales</taxon>
        <taxon>Thermomonosporaceae</taxon>
        <taxon>Actinomadura</taxon>
    </lineage>
</organism>
<keyword evidence="1" id="KW-1133">Transmembrane helix</keyword>
<accession>A0ABR9JMR1</accession>